<protein>
    <submittedName>
        <fullName evidence="1">Uncharacterized protein</fullName>
    </submittedName>
</protein>
<dbReference type="AlphaFoldDB" id="A0A1C2EEP3"/>
<dbReference type="Proteomes" id="UP000094412">
    <property type="component" value="Unassembled WGS sequence"/>
</dbReference>
<organism evidence="1 2">
    <name type="scientific">Mesorhizobium hungaricum</name>
    <dbReference type="NCBI Taxonomy" id="1566387"/>
    <lineage>
        <taxon>Bacteria</taxon>
        <taxon>Pseudomonadati</taxon>
        <taxon>Pseudomonadota</taxon>
        <taxon>Alphaproteobacteria</taxon>
        <taxon>Hyphomicrobiales</taxon>
        <taxon>Phyllobacteriaceae</taxon>
        <taxon>Mesorhizobium</taxon>
    </lineage>
</organism>
<keyword evidence="2" id="KW-1185">Reference proteome</keyword>
<name>A0A1C2EEP3_9HYPH</name>
<reference evidence="1 2" key="1">
    <citation type="submission" date="2016-08" db="EMBL/GenBank/DDBJ databases">
        <title>Whole genome sequence of Mesorhizobium sp. strain UASWS1009 isolated from industrial sewage.</title>
        <authorList>
            <person name="Crovadore J."/>
            <person name="Calmin G."/>
            <person name="Chablais R."/>
            <person name="Cochard B."/>
            <person name="Lefort F."/>
        </authorList>
    </citation>
    <scope>NUCLEOTIDE SEQUENCE [LARGE SCALE GENOMIC DNA]</scope>
    <source>
        <strain evidence="1 2">UASWS1009</strain>
    </source>
</reference>
<comment type="caution">
    <text evidence="1">The sequence shown here is derived from an EMBL/GenBank/DDBJ whole genome shotgun (WGS) entry which is preliminary data.</text>
</comment>
<evidence type="ECO:0000313" key="2">
    <source>
        <dbReference type="Proteomes" id="UP000094412"/>
    </source>
</evidence>
<accession>A0A1C2EEP3</accession>
<proteinExistence type="predicted"/>
<dbReference type="EMBL" id="MDEO01000015">
    <property type="protein sequence ID" value="OCX25564.1"/>
    <property type="molecule type" value="Genomic_DNA"/>
</dbReference>
<evidence type="ECO:0000313" key="1">
    <source>
        <dbReference type="EMBL" id="OCX25564.1"/>
    </source>
</evidence>
<sequence length="100" mass="11529">MAEKVQCQAHGEREATFVCRHIVDSLDTRRAVGFYWSRDQLASRPDAWCTECERIRVAEGGEWSDKAIEFAQVKLLCGGCYDRAKSIWLEARRADTEREC</sequence>
<dbReference type="STRING" id="1566387.QV13_00170"/>
<gene>
    <name evidence="1" type="ORF">QV13_00170</name>
</gene>